<dbReference type="SMART" id="SM00052">
    <property type="entry name" value="EAL"/>
    <property type="match status" value="1"/>
</dbReference>
<keyword evidence="2" id="KW-1133">Transmembrane helix</keyword>
<dbReference type="PROSITE" id="PS50883">
    <property type="entry name" value="EAL"/>
    <property type="match status" value="1"/>
</dbReference>
<feature type="domain" description="GGDEF" evidence="4">
    <location>
        <begin position="520"/>
        <end position="645"/>
    </location>
</feature>
<dbReference type="Pfam" id="PF00990">
    <property type="entry name" value="GGDEF"/>
    <property type="match status" value="1"/>
</dbReference>
<dbReference type="GO" id="GO:0071111">
    <property type="term" value="F:cyclic-guanylate-specific phosphodiesterase activity"/>
    <property type="evidence" value="ECO:0007669"/>
    <property type="project" value="InterPro"/>
</dbReference>
<keyword evidence="2" id="KW-0472">Membrane</keyword>
<evidence type="ECO:0000313" key="6">
    <source>
        <dbReference type="Proteomes" id="UP001299265"/>
    </source>
</evidence>
<dbReference type="CDD" id="cd01948">
    <property type="entry name" value="EAL"/>
    <property type="match status" value="1"/>
</dbReference>
<dbReference type="InterPro" id="IPR050706">
    <property type="entry name" value="Cyclic-di-GMP_PDE-like"/>
</dbReference>
<dbReference type="SMART" id="SM00267">
    <property type="entry name" value="GGDEF"/>
    <property type="match status" value="1"/>
</dbReference>
<sequence>MTGNSTVQKKMIAVVLSVAVAFVGIFSFVSIRKLQGNARVINYAGVVRGATQKLIKEELQGTQDDALIKRLDEIIEELLTGEGNLGLTRLNDKKFQNLMAQMKDRYKELKEAIMSVRQGGDKEDLFILSQEYFDLADQTVTEAEQYSEKNAKIAEICFLALTVFFIVVACALAWLSSVQRRRRRALQEAEAENRKKQERLSQMEKAIQAPINEISELIYVSDLENYDLLFINEAGKKTFHVDDISGKKCYKVLQGMDGPCSFCTNSRLKPGENYNWEITNPLTNCHYMLKDRLIEWDGRKARMEIAFDMTQVEREKEKLKYALDMENMVMECIRILYQGRDLDKAVDQVLKLVGEFLQAERTYIFSFRNNMLYNDYEWCSQGVEPQKDMLQNLPISIINRWLPVFSEQRCVVIEDLETYKDSSPEEYEALKVQNINSLVVAPMETDGVLTGALGVDNPPAEKIANISAPLQTLCYFLLLAYRRTENERQLSTLSFHDTLTSFYNRNKYMENLETLSRGNTPVGIVYLDVNGLKEVNDRLGHSEGDRLLIQAADKMKSVFRKEDCYRVGGDEFVIISLNMSEEMFEERVAELRRSFEYEDECRAAIGSRWSDSAKNINQIVADADASMYEDKKLFYRKNKKAGRYRHHSDELLQLANPVVLQAEIDKKQFVVYLQPKISSSDRTAVGAEALIRYLSKDGSLVLPGHFLPVLEEAKTISQIDFYVFDLVCAKIKKWLEDGKRSVPVSVNFSRCSLIQPNFLEKLKDICQKHGISPTYLEIEITEYAGDTEGTDMSQLISALRGEGFSVTIDDFGTNYADFSLLSAVEFDVLKLDRSMAQNVAENRKSQEIISSIVDICRKMEIKLVAEGIEKEEQLEALRSCGVELVQGYLFSEPIPIEDYEKEYLQ</sequence>
<comment type="caution">
    <text evidence="5">The sequence shown here is derived from an EMBL/GenBank/DDBJ whole genome shotgun (WGS) entry which is preliminary data.</text>
</comment>
<gene>
    <name evidence="5" type="ORF">LQE92_03930</name>
</gene>
<dbReference type="AlphaFoldDB" id="A0AAP2W6X6"/>
<name>A0AAP2W6X6_9FIRM</name>
<evidence type="ECO:0000256" key="1">
    <source>
        <dbReference type="SAM" id="Coils"/>
    </source>
</evidence>
<dbReference type="PROSITE" id="PS50887">
    <property type="entry name" value="GGDEF"/>
    <property type="match status" value="1"/>
</dbReference>
<dbReference type="Gene3D" id="3.30.70.270">
    <property type="match status" value="1"/>
</dbReference>
<dbReference type="InterPro" id="IPR000160">
    <property type="entry name" value="GGDEF_dom"/>
</dbReference>
<feature type="transmembrane region" description="Helical" evidence="2">
    <location>
        <begin position="12"/>
        <end position="31"/>
    </location>
</feature>
<dbReference type="InterPro" id="IPR003018">
    <property type="entry name" value="GAF"/>
</dbReference>
<reference evidence="5 6" key="1">
    <citation type="submission" date="2021-11" db="EMBL/GenBank/DDBJ databases">
        <title>Lacrimispora sp. nov. NSJ-141 isolated from human feces.</title>
        <authorList>
            <person name="Abdugheni R."/>
        </authorList>
    </citation>
    <scope>NUCLEOTIDE SEQUENCE [LARGE SCALE GENOMIC DNA]</scope>
    <source>
        <strain evidence="5 6">NSJ-141</strain>
    </source>
</reference>
<proteinExistence type="predicted"/>
<dbReference type="InterPro" id="IPR001633">
    <property type="entry name" value="EAL_dom"/>
</dbReference>
<dbReference type="CDD" id="cd01949">
    <property type="entry name" value="GGDEF"/>
    <property type="match status" value="1"/>
</dbReference>
<dbReference type="PANTHER" id="PTHR33121">
    <property type="entry name" value="CYCLIC DI-GMP PHOSPHODIESTERASE PDEF"/>
    <property type="match status" value="1"/>
</dbReference>
<dbReference type="Pfam" id="PF01590">
    <property type="entry name" value="GAF"/>
    <property type="match status" value="1"/>
</dbReference>
<dbReference type="SUPFAM" id="SSF55073">
    <property type="entry name" value="Nucleotide cyclase"/>
    <property type="match status" value="1"/>
</dbReference>
<dbReference type="Pfam" id="PF00563">
    <property type="entry name" value="EAL"/>
    <property type="match status" value="1"/>
</dbReference>
<dbReference type="NCBIfam" id="TIGR00254">
    <property type="entry name" value="GGDEF"/>
    <property type="match status" value="1"/>
</dbReference>
<dbReference type="InterPro" id="IPR029787">
    <property type="entry name" value="Nucleotide_cyclase"/>
</dbReference>
<evidence type="ECO:0000313" key="5">
    <source>
        <dbReference type="EMBL" id="MCD2491773.1"/>
    </source>
</evidence>
<feature type="domain" description="EAL" evidence="3">
    <location>
        <begin position="653"/>
        <end position="905"/>
    </location>
</feature>
<protein>
    <submittedName>
        <fullName evidence="5">GGDEF domain-containing protein</fullName>
    </submittedName>
</protein>
<organism evidence="5 6">
    <name type="scientific">Lientehia hominis</name>
    <dbReference type="NCBI Taxonomy" id="2897778"/>
    <lineage>
        <taxon>Bacteria</taxon>
        <taxon>Bacillati</taxon>
        <taxon>Bacillota</taxon>
        <taxon>Clostridia</taxon>
        <taxon>Lachnospirales</taxon>
        <taxon>Lachnospiraceae</taxon>
        <taxon>Lientehia</taxon>
    </lineage>
</organism>
<dbReference type="InterPro" id="IPR035919">
    <property type="entry name" value="EAL_sf"/>
</dbReference>
<dbReference type="Gene3D" id="3.30.450.40">
    <property type="match status" value="1"/>
</dbReference>
<feature type="transmembrane region" description="Helical" evidence="2">
    <location>
        <begin position="156"/>
        <end position="175"/>
    </location>
</feature>
<keyword evidence="2" id="KW-0812">Transmembrane</keyword>
<dbReference type="PANTHER" id="PTHR33121:SF79">
    <property type="entry name" value="CYCLIC DI-GMP PHOSPHODIESTERASE PDED-RELATED"/>
    <property type="match status" value="1"/>
</dbReference>
<dbReference type="InterPro" id="IPR043128">
    <property type="entry name" value="Rev_trsase/Diguanyl_cyclase"/>
</dbReference>
<dbReference type="Gene3D" id="3.20.20.450">
    <property type="entry name" value="EAL domain"/>
    <property type="match status" value="1"/>
</dbReference>
<keyword evidence="6" id="KW-1185">Reference proteome</keyword>
<dbReference type="SUPFAM" id="SSF55781">
    <property type="entry name" value="GAF domain-like"/>
    <property type="match status" value="1"/>
</dbReference>
<dbReference type="InterPro" id="IPR029016">
    <property type="entry name" value="GAF-like_dom_sf"/>
</dbReference>
<dbReference type="SUPFAM" id="SSF141868">
    <property type="entry name" value="EAL domain-like"/>
    <property type="match status" value="1"/>
</dbReference>
<evidence type="ECO:0000256" key="2">
    <source>
        <dbReference type="SAM" id="Phobius"/>
    </source>
</evidence>
<dbReference type="Proteomes" id="UP001299265">
    <property type="component" value="Unassembled WGS sequence"/>
</dbReference>
<evidence type="ECO:0000259" key="4">
    <source>
        <dbReference type="PROSITE" id="PS50887"/>
    </source>
</evidence>
<evidence type="ECO:0000259" key="3">
    <source>
        <dbReference type="PROSITE" id="PS50883"/>
    </source>
</evidence>
<dbReference type="EMBL" id="JAJNOR010000001">
    <property type="protein sequence ID" value="MCD2491773.1"/>
    <property type="molecule type" value="Genomic_DNA"/>
</dbReference>
<dbReference type="RefSeq" id="WP_231061684.1">
    <property type="nucleotide sequence ID" value="NZ_JAJNOR010000001.1"/>
</dbReference>
<keyword evidence="1" id="KW-0175">Coiled coil</keyword>
<feature type="coiled-coil region" evidence="1">
    <location>
        <begin position="92"/>
        <end position="119"/>
    </location>
</feature>
<feature type="coiled-coil region" evidence="1">
    <location>
        <begin position="175"/>
        <end position="206"/>
    </location>
</feature>
<accession>A0AAP2W6X6</accession>